<proteinExistence type="predicted"/>
<evidence type="ECO:0000313" key="9">
    <source>
        <dbReference type="Proteomes" id="UP000594121"/>
    </source>
</evidence>
<dbReference type="InterPro" id="IPR003918">
    <property type="entry name" value="NADH_UbQ_OxRdtase"/>
</dbReference>
<keyword evidence="2" id="KW-1003">Cell membrane</keyword>
<gene>
    <name evidence="8" type="ORF">IG193_02300</name>
</gene>
<feature type="transmembrane region" description="Helical" evidence="6">
    <location>
        <begin position="216"/>
        <end position="244"/>
    </location>
</feature>
<dbReference type="PANTHER" id="PTHR42703">
    <property type="entry name" value="NADH DEHYDROGENASE"/>
    <property type="match status" value="1"/>
</dbReference>
<dbReference type="AlphaFoldDB" id="A0A7L9FKB7"/>
<dbReference type="PANTHER" id="PTHR42703:SF1">
    <property type="entry name" value="NA(+)_H(+) ANTIPORTER SUBUNIT D1"/>
    <property type="match status" value="1"/>
</dbReference>
<dbReference type="GO" id="GO:0008137">
    <property type="term" value="F:NADH dehydrogenase (ubiquinone) activity"/>
    <property type="evidence" value="ECO:0007669"/>
    <property type="project" value="InterPro"/>
</dbReference>
<feature type="transmembrane region" description="Helical" evidence="6">
    <location>
        <begin position="426"/>
        <end position="448"/>
    </location>
</feature>
<comment type="subcellular location">
    <subcellularLocation>
        <location evidence="1">Cell membrane</location>
        <topology evidence="1">Multi-pass membrane protein</topology>
    </subcellularLocation>
</comment>
<dbReference type="FunCoup" id="A0A7L9FKB7">
    <property type="interactions" value="3"/>
</dbReference>
<dbReference type="EMBL" id="CP062310">
    <property type="protein sequence ID" value="QOJ79316.1"/>
    <property type="molecule type" value="Genomic_DNA"/>
</dbReference>
<dbReference type="KEGG" id="thel:IG193_02300"/>
<dbReference type="PRINTS" id="PR01437">
    <property type="entry name" value="NUOXDRDTASE4"/>
</dbReference>
<feature type="transmembrane region" description="Helical" evidence="6">
    <location>
        <begin position="173"/>
        <end position="196"/>
    </location>
</feature>
<feature type="transmembrane region" description="Helical" evidence="6">
    <location>
        <begin position="6"/>
        <end position="25"/>
    </location>
</feature>
<dbReference type="InParanoid" id="A0A7L9FKB7"/>
<feature type="transmembrane region" description="Helical" evidence="6">
    <location>
        <begin position="82"/>
        <end position="102"/>
    </location>
</feature>
<dbReference type="GeneID" id="59148690"/>
<feature type="transmembrane region" description="Helical" evidence="6">
    <location>
        <begin position="146"/>
        <end position="166"/>
    </location>
</feature>
<evidence type="ECO:0000256" key="2">
    <source>
        <dbReference type="ARBA" id="ARBA00022475"/>
    </source>
</evidence>
<dbReference type="GO" id="GO:0042773">
    <property type="term" value="P:ATP synthesis coupled electron transport"/>
    <property type="evidence" value="ECO:0007669"/>
    <property type="project" value="InterPro"/>
</dbReference>
<feature type="transmembrane region" description="Helical" evidence="6">
    <location>
        <begin position="32"/>
        <end position="52"/>
    </location>
</feature>
<protein>
    <submittedName>
        <fullName evidence="8">NADH dehydrogenase</fullName>
    </submittedName>
</protein>
<accession>A0A7L9FKB7</accession>
<feature type="transmembrane region" description="Helical" evidence="6">
    <location>
        <begin position="384"/>
        <end position="406"/>
    </location>
</feature>
<reference evidence="8 9" key="1">
    <citation type="submission" date="2020-10" db="EMBL/GenBank/DDBJ databases">
        <title>Thermofilum lucidum 3507LT sp. nov. a novel member of Thermofilaceae family isolated from Chile hot spring, and proposal of description order Thermofilales.</title>
        <authorList>
            <person name="Zayulina K.S."/>
            <person name="Elcheninov A.G."/>
            <person name="Toshchakov S.V."/>
            <person name="Kublanov I.V."/>
        </authorList>
    </citation>
    <scope>NUCLEOTIDE SEQUENCE [LARGE SCALE GENOMIC DNA]</scope>
    <source>
        <strain evidence="8 9">3507LT</strain>
    </source>
</reference>
<evidence type="ECO:0000256" key="4">
    <source>
        <dbReference type="ARBA" id="ARBA00022989"/>
    </source>
</evidence>
<dbReference type="InterPro" id="IPR001750">
    <property type="entry name" value="ND/Mrp_TM"/>
</dbReference>
<keyword evidence="5 6" id="KW-0472">Membrane</keyword>
<sequence length="504" mass="54634">MSSIPLLWVSVLVPLASAVITVFLGDRKRIAGVINSLALFASALSLLAAYILHGSSKPWLDPISFTVDGLGTFGMLLDAPSFLVAFSIAVTTALIALYSMPYMEHRFEEMRHEGLQPPGWRSYYFLYTLFSLAMIGTVLSTNIIEFYVFLELTLIPSFLLIAFYGYGDRIRIAIMYLLWTHIGALLFLIGALTVGFQKGFDFIDATGSYRLGVGESIPLAVYAFWLMVVGLAVKLAVLGVHMWLPYAHAEAPTPISALLSPNLIGLGGAMIFKIVYVLFPKTFEASGPVLAVWALATIIYGGLMALSQTDFKRLLAYSSISQMGYLLLGLSTATVYGVAGVFLHYMVHAFGKAVLFGVAGVLIATYHGLRDITKMGGLAEKMPYTASIALLGFMHITGIPPTAGIWSEYLIVRGAVERTLQMGSAWYIGTALALLVGIGLSTAYSFLTMRRIFYGPLRVSEAHEAGKQLIVPLAVLAAMGVFSFLLASPLIDPLVTQLSQVIRS</sequence>
<feature type="transmembrane region" description="Helical" evidence="6">
    <location>
        <begin position="285"/>
        <end position="306"/>
    </location>
</feature>
<organism evidence="8 9">
    <name type="scientific">Infirmifilum lucidum</name>
    <dbReference type="NCBI Taxonomy" id="2776706"/>
    <lineage>
        <taxon>Archaea</taxon>
        <taxon>Thermoproteota</taxon>
        <taxon>Thermoprotei</taxon>
        <taxon>Thermofilales</taxon>
        <taxon>Thermofilaceae</taxon>
        <taxon>Infirmifilum</taxon>
    </lineage>
</organism>
<dbReference type="GO" id="GO:0005886">
    <property type="term" value="C:plasma membrane"/>
    <property type="evidence" value="ECO:0007669"/>
    <property type="project" value="UniProtKB-SubCell"/>
</dbReference>
<feature type="transmembrane region" description="Helical" evidence="6">
    <location>
        <begin position="123"/>
        <end position="140"/>
    </location>
</feature>
<feature type="transmembrane region" description="Helical" evidence="6">
    <location>
        <begin position="469"/>
        <end position="491"/>
    </location>
</feature>
<dbReference type="RefSeq" id="WP_192819288.1">
    <property type="nucleotide sequence ID" value="NZ_CP062310.1"/>
</dbReference>
<feature type="transmembrane region" description="Helical" evidence="6">
    <location>
        <begin position="256"/>
        <end position="279"/>
    </location>
</feature>
<dbReference type="Proteomes" id="UP000594121">
    <property type="component" value="Chromosome"/>
</dbReference>
<evidence type="ECO:0000259" key="7">
    <source>
        <dbReference type="Pfam" id="PF00361"/>
    </source>
</evidence>
<feature type="domain" description="NADH:quinone oxidoreductase/Mrp antiporter transmembrane" evidence="7">
    <location>
        <begin position="140"/>
        <end position="426"/>
    </location>
</feature>
<keyword evidence="3 6" id="KW-0812">Transmembrane</keyword>
<evidence type="ECO:0000313" key="8">
    <source>
        <dbReference type="EMBL" id="QOJ79316.1"/>
    </source>
</evidence>
<dbReference type="InterPro" id="IPR050586">
    <property type="entry name" value="CPA3_Na-H_Antiporter_D"/>
</dbReference>
<evidence type="ECO:0000256" key="6">
    <source>
        <dbReference type="SAM" id="Phobius"/>
    </source>
</evidence>
<dbReference type="Pfam" id="PF00361">
    <property type="entry name" value="Proton_antipo_M"/>
    <property type="match status" value="1"/>
</dbReference>
<keyword evidence="9" id="KW-1185">Reference proteome</keyword>
<evidence type="ECO:0000256" key="1">
    <source>
        <dbReference type="ARBA" id="ARBA00004651"/>
    </source>
</evidence>
<keyword evidence="4 6" id="KW-1133">Transmembrane helix</keyword>
<evidence type="ECO:0000256" key="3">
    <source>
        <dbReference type="ARBA" id="ARBA00022692"/>
    </source>
</evidence>
<evidence type="ECO:0000256" key="5">
    <source>
        <dbReference type="ARBA" id="ARBA00023136"/>
    </source>
</evidence>
<name>A0A7L9FKB7_9CREN</name>